<dbReference type="InterPro" id="IPR029039">
    <property type="entry name" value="Flavoprotein-like_sf"/>
</dbReference>
<comment type="caution">
    <text evidence="4">The sequence shown here is derived from an EMBL/GenBank/DDBJ whole genome shotgun (WGS) entry which is preliminary data.</text>
</comment>
<reference evidence="4 5" key="1">
    <citation type="journal article" date="2021" name="Sci. Rep.">
        <title>The distribution of antibiotic resistance genes in chicken gut microbiota commensals.</title>
        <authorList>
            <person name="Juricova H."/>
            <person name="Matiasovicova J."/>
            <person name="Kubasova T."/>
            <person name="Cejkova D."/>
            <person name="Rychlik I."/>
        </authorList>
    </citation>
    <scope>NUCLEOTIDE SEQUENCE [LARGE SCALE GENOMIC DNA]</scope>
    <source>
        <strain evidence="4 5">An794</strain>
    </source>
</reference>
<dbReference type="SUPFAM" id="SSF52218">
    <property type="entry name" value="Flavoproteins"/>
    <property type="match status" value="1"/>
</dbReference>
<evidence type="ECO:0000256" key="1">
    <source>
        <dbReference type="ARBA" id="ARBA00022630"/>
    </source>
</evidence>
<dbReference type="EMBL" id="JACSNQ010000021">
    <property type="protein sequence ID" value="MBM6775497.1"/>
    <property type="molecule type" value="Genomic_DNA"/>
</dbReference>
<dbReference type="PANTHER" id="PTHR43278:SF4">
    <property type="entry name" value="NAD(P)H-DEPENDENT FMN-CONTAINING OXIDOREDUCTASE YWQN-RELATED"/>
    <property type="match status" value="1"/>
</dbReference>
<feature type="domain" description="NADPH-dependent FMN reductase-like" evidence="3">
    <location>
        <begin position="3"/>
        <end position="175"/>
    </location>
</feature>
<evidence type="ECO:0000259" key="3">
    <source>
        <dbReference type="Pfam" id="PF03358"/>
    </source>
</evidence>
<organism evidence="4 5">
    <name type="scientific">Olsenella profusa</name>
    <dbReference type="NCBI Taxonomy" id="138595"/>
    <lineage>
        <taxon>Bacteria</taxon>
        <taxon>Bacillati</taxon>
        <taxon>Actinomycetota</taxon>
        <taxon>Coriobacteriia</taxon>
        <taxon>Coriobacteriales</taxon>
        <taxon>Atopobiaceae</taxon>
        <taxon>Olsenella</taxon>
    </lineage>
</organism>
<dbReference type="Pfam" id="PF03358">
    <property type="entry name" value="FMN_red"/>
    <property type="match status" value="1"/>
</dbReference>
<dbReference type="PANTHER" id="PTHR43278">
    <property type="entry name" value="NAD(P)H-DEPENDENT FMN-CONTAINING OXIDOREDUCTASE YWQN-RELATED"/>
    <property type="match status" value="1"/>
</dbReference>
<proteinExistence type="predicted"/>
<dbReference type="RefSeq" id="WP_204793833.1">
    <property type="nucleotide sequence ID" value="NZ_JACSNQ010000021.1"/>
</dbReference>
<accession>A0ABS2F4K0</accession>
<gene>
    <name evidence="4" type="ORF">H9X80_08100</name>
</gene>
<keyword evidence="5" id="KW-1185">Reference proteome</keyword>
<dbReference type="Gene3D" id="3.40.50.360">
    <property type="match status" value="1"/>
</dbReference>
<protein>
    <submittedName>
        <fullName evidence="4">Flavodoxin family protein</fullName>
    </submittedName>
</protein>
<name>A0ABS2F4K0_9ACTN</name>
<evidence type="ECO:0000313" key="4">
    <source>
        <dbReference type="EMBL" id="MBM6775497.1"/>
    </source>
</evidence>
<evidence type="ECO:0000313" key="5">
    <source>
        <dbReference type="Proteomes" id="UP000712527"/>
    </source>
</evidence>
<evidence type="ECO:0000256" key="2">
    <source>
        <dbReference type="ARBA" id="ARBA00022643"/>
    </source>
</evidence>
<dbReference type="InterPro" id="IPR005025">
    <property type="entry name" value="FMN_Rdtase-like_dom"/>
</dbReference>
<dbReference type="Proteomes" id="UP000712527">
    <property type="component" value="Unassembled WGS sequence"/>
</dbReference>
<keyword evidence="2" id="KW-0288">FMN</keyword>
<dbReference type="InterPro" id="IPR051796">
    <property type="entry name" value="ISF_SsuE-like"/>
</dbReference>
<sequence>MTKIVGVSFGTKNGNNDTICKEVLRACQEEGCEIEFIRAMDLNIKHCTGCITCVKMLMSGRGNMCIHKDDFDWLAFEMFHADGVIMVDPIFETGASGLFHTIMDRFGPRMDTGNNFISTKIAEGNIAQGKPGKVPDPAIMSPKVVSYIGIGGSDWGTHVQSEHQIQSMTPAWKVIDNEWVPWSKTALMDDKLIERAHQIGVNLANAAKDIEHATYQGEPGVCPHCNCNDFYLVPGENRAICCVCGLEGTVSVEDGVVKVTYKDEDLHKAHDTITGKEIHGKDINENEGKLAEMQKTDAYKNRVAFYRDLIQPTMPPRD</sequence>
<keyword evidence="1" id="KW-0285">Flavoprotein</keyword>